<reference evidence="7 8" key="1">
    <citation type="submission" date="2019-01" db="EMBL/GenBank/DDBJ databases">
        <authorList>
            <person name="Brito A."/>
        </authorList>
    </citation>
    <scope>NUCLEOTIDE SEQUENCE [LARGE SCALE GENOMIC DNA]</scope>
    <source>
        <strain evidence="7">1</strain>
    </source>
</reference>
<dbReference type="OrthoDB" id="9781621at2"/>
<accession>A0A563VTR5</accession>
<evidence type="ECO:0000256" key="3">
    <source>
        <dbReference type="ARBA" id="ARBA00022630"/>
    </source>
</evidence>
<keyword evidence="8" id="KW-1185">Reference proteome</keyword>
<sequence length="423" mass="46566">MNQTEKSTIILGGGFTGLFTALHLSHKNYSQSITLIDRNDRFSFNPMMYEYLSGEMSDEQVYPRYLDLLEGSGVKFVQDTATSVDLPQKCLQLASGLNYTYDNLVLALGSVGSFFGIEGAKEHTFLFRTGKQATELSRHLRECLQKATQTKDKAQRLQLLTVAIVGAGASGVELAATLADLLPIWYQELGGNSEEIRVVLINRSHEILKGSGNSKDTKNTIHDTATKALKNRNIPVEFLLGASVTQVYSNKVEYQKDDLTQTIFAATTAWTAGVTVNPLIKNLAVAEEYQTKRGYLNILPTMQLPEYPEVFAGGDCALRTEEDLPQTAQVAYQEGKAIADNLLALAKGKELSEANVSLRGTLLKLGLGESVANLFDRYQIKGKPGHLIRESTYLTLLPTPIHNFKATTGWLIDEIFEQNSSVA</sequence>
<dbReference type="GO" id="GO:0019646">
    <property type="term" value="P:aerobic electron transport chain"/>
    <property type="evidence" value="ECO:0007669"/>
    <property type="project" value="TreeGrafter"/>
</dbReference>
<dbReference type="Gene3D" id="3.50.50.100">
    <property type="match status" value="1"/>
</dbReference>
<evidence type="ECO:0000259" key="6">
    <source>
        <dbReference type="Pfam" id="PF07992"/>
    </source>
</evidence>
<organism evidence="7 8">
    <name type="scientific">Hyella patelloides LEGE 07179</name>
    <dbReference type="NCBI Taxonomy" id="945734"/>
    <lineage>
        <taxon>Bacteria</taxon>
        <taxon>Bacillati</taxon>
        <taxon>Cyanobacteriota</taxon>
        <taxon>Cyanophyceae</taxon>
        <taxon>Pleurocapsales</taxon>
        <taxon>Hyellaceae</taxon>
        <taxon>Hyella</taxon>
    </lineage>
</organism>
<dbReference type="RefSeq" id="WP_144865166.1">
    <property type="nucleotide sequence ID" value="NZ_LR213789.1"/>
</dbReference>
<evidence type="ECO:0000313" key="7">
    <source>
        <dbReference type="EMBL" id="VEP14830.1"/>
    </source>
</evidence>
<dbReference type="Pfam" id="PF07992">
    <property type="entry name" value="Pyr_redox_2"/>
    <property type="match status" value="1"/>
</dbReference>
<dbReference type="PANTHER" id="PTHR42913:SF3">
    <property type="entry name" value="64 KDA MITOCHONDRIAL NADH DEHYDROGENASE (EUROFUNG)"/>
    <property type="match status" value="1"/>
</dbReference>
<dbReference type="GO" id="GO:0003955">
    <property type="term" value="F:NAD(P)H dehydrogenase (quinone) activity"/>
    <property type="evidence" value="ECO:0007669"/>
    <property type="project" value="TreeGrafter"/>
</dbReference>
<dbReference type="PANTHER" id="PTHR42913">
    <property type="entry name" value="APOPTOSIS-INDUCING FACTOR 1"/>
    <property type="match status" value="1"/>
</dbReference>
<evidence type="ECO:0000313" key="8">
    <source>
        <dbReference type="Proteomes" id="UP000320055"/>
    </source>
</evidence>
<dbReference type="SUPFAM" id="SSF51905">
    <property type="entry name" value="FAD/NAD(P)-binding domain"/>
    <property type="match status" value="2"/>
</dbReference>
<dbReference type="EMBL" id="CAACVJ010000212">
    <property type="protein sequence ID" value="VEP14830.1"/>
    <property type="molecule type" value="Genomic_DNA"/>
</dbReference>
<name>A0A563VTR5_9CYAN</name>
<dbReference type="InterPro" id="IPR036188">
    <property type="entry name" value="FAD/NAD-bd_sf"/>
</dbReference>
<protein>
    <submittedName>
        <fullName evidence="7">FAD-dependent pyridine nucleotide-disulfide oxidoreductase</fullName>
    </submittedName>
</protein>
<evidence type="ECO:0000256" key="5">
    <source>
        <dbReference type="ARBA" id="ARBA00023002"/>
    </source>
</evidence>
<dbReference type="PRINTS" id="PR00368">
    <property type="entry name" value="FADPNR"/>
</dbReference>
<evidence type="ECO:0000256" key="2">
    <source>
        <dbReference type="ARBA" id="ARBA00005272"/>
    </source>
</evidence>
<dbReference type="InterPro" id="IPR023753">
    <property type="entry name" value="FAD/NAD-binding_dom"/>
</dbReference>
<keyword evidence="5" id="KW-0560">Oxidoreductase</keyword>
<dbReference type="AlphaFoldDB" id="A0A563VTR5"/>
<proteinExistence type="inferred from homology"/>
<evidence type="ECO:0000256" key="1">
    <source>
        <dbReference type="ARBA" id="ARBA00001974"/>
    </source>
</evidence>
<gene>
    <name evidence="7" type="ORF">H1P_290039</name>
</gene>
<keyword evidence="3" id="KW-0285">Flavoprotein</keyword>
<feature type="domain" description="FAD/NAD(P)-binding" evidence="6">
    <location>
        <begin position="7"/>
        <end position="335"/>
    </location>
</feature>
<dbReference type="InterPro" id="IPR051169">
    <property type="entry name" value="NADH-Q_oxidoreductase"/>
</dbReference>
<keyword evidence="4" id="KW-0274">FAD</keyword>
<evidence type="ECO:0000256" key="4">
    <source>
        <dbReference type="ARBA" id="ARBA00022827"/>
    </source>
</evidence>
<dbReference type="PRINTS" id="PR00469">
    <property type="entry name" value="PNDRDTASEII"/>
</dbReference>
<comment type="similarity">
    <text evidence="2">Belongs to the NADH dehydrogenase family.</text>
</comment>
<dbReference type="Proteomes" id="UP000320055">
    <property type="component" value="Unassembled WGS sequence"/>
</dbReference>
<comment type="cofactor">
    <cofactor evidence="1">
        <name>FAD</name>
        <dbReference type="ChEBI" id="CHEBI:57692"/>
    </cofactor>
</comment>